<dbReference type="SUPFAM" id="SSF48452">
    <property type="entry name" value="TPR-like"/>
    <property type="match status" value="2"/>
</dbReference>
<evidence type="ECO:0000256" key="3">
    <source>
        <dbReference type="ARBA" id="ARBA00022448"/>
    </source>
</evidence>
<evidence type="ECO:0000313" key="12">
    <source>
        <dbReference type="EMBL" id="OTF73773.1"/>
    </source>
</evidence>
<reference evidence="12 13" key="1">
    <citation type="submission" date="2017-03" db="EMBL/GenBank/DDBJ databases">
        <title>Genome Survey of Euroglyphus maynei.</title>
        <authorList>
            <person name="Arlian L.G."/>
            <person name="Morgan M.S."/>
            <person name="Rider S.D."/>
        </authorList>
    </citation>
    <scope>NUCLEOTIDE SEQUENCE [LARGE SCALE GENOMIC DNA]</scope>
    <source>
        <strain evidence="12">Arlian Lab</strain>
        <tissue evidence="12">Whole body</tissue>
    </source>
</reference>
<keyword evidence="7" id="KW-0653">Protein transport</keyword>
<keyword evidence="6 9" id="KW-0802">TPR repeat</keyword>
<dbReference type="GO" id="GO:0015031">
    <property type="term" value="P:protein transport"/>
    <property type="evidence" value="ECO:0007669"/>
    <property type="project" value="UniProtKB-KW"/>
</dbReference>
<feature type="compositionally biased region" description="Basic residues" evidence="11">
    <location>
        <begin position="552"/>
        <end position="565"/>
    </location>
</feature>
<dbReference type="PROSITE" id="PS50005">
    <property type="entry name" value="TPR"/>
    <property type="match status" value="3"/>
</dbReference>
<keyword evidence="10" id="KW-0175">Coiled coil</keyword>
<feature type="compositionally biased region" description="Basic and acidic residues" evidence="11">
    <location>
        <begin position="724"/>
        <end position="737"/>
    </location>
</feature>
<organism evidence="12 13">
    <name type="scientific">Euroglyphus maynei</name>
    <name type="common">Mayne's house dust mite</name>
    <dbReference type="NCBI Taxonomy" id="6958"/>
    <lineage>
        <taxon>Eukaryota</taxon>
        <taxon>Metazoa</taxon>
        <taxon>Ecdysozoa</taxon>
        <taxon>Arthropoda</taxon>
        <taxon>Chelicerata</taxon>
        <taxon>Arachnida</taxon>
        <taxon>Acari</taxon>
        <taxon>Acariformes</taxon>
        <taxon>Sarcoptiformes</taxon>
        <taxon>Astigmata</taxon>
        <taxon>Psoroptidia</taxon>
        <taxon>Analgoidea</taxon>
        <taxon>Pyroglyphidae</taxon>
        <taxon>Pyroglyphinae</taxon>
        <taxon>Euroglyphus</taxon>
    </lineage>
</organism>
<feature type="repeat" description="TPR" evidence="9">
    <location>
        <begin position="73"/>
        <end position="106"/>
    </location>
</feature>
<dbReference type="CDD" id="cd22249">
    <property type="entry name" value="UDM1_RNF168_RNF169-like"/>
    <property type="match status" value="1"/>
</dbReference>
<name>A0A1Y3B1M4_EURMA</name>
<feature type="non-terminal residue" evidence="12">
    <location>
        <position position="1"/>
    </location>
</feature>
<feature type="compositionally biased region" description="Acidic residues" evidence="11">
    <location>
        <begin position="530"/>
        <end position="540"/>
    </location>
</feature>
<dbReference type="InterPro" id="IPR015943">
    <property type="entry name" value="WD40/YVTN_repeat-like_dom_sf"/>
</dbReference>
<feature type="repeat" description="TPR" evidence="9">
    <location>
        <begin position="107"/>
        <end position="140"/>
    </location>
</feature>
<dbReference type="InterPro" id="IPR001680">
    <property type="entry name" value="WD40_rpt"/>
</dbReference>
<dbReference type="GO" id="GO:0000993">
    <property type="term" value="F:RNA polymerase II complex binding"/>
    <property type="evidence" value="ECO:0007669"/>
    <property type="project" value="TreeGrafter"/>
</dbReference>
<dbReference type="GO" id="GO:0016593">
    <property type="term" value="C:Cdc73/Paf1 complex"/>
    <property type="evidence" value="ECO:0007669"/>
    <property type="project" value="TreeGrafter"/>
</dbReference>
<dbReference type="PANTHER" id="PTHR14027:SF2">
    <property type="entry name" value="RNA POLYMERASE-ASSOCIATED PROTEIN CTR9 HOMOLOG"/>
    <property type="match status" value="1"/>
</dbReference>
<evidence type="ECO:0000256" key="9">
    <source>
        <dbReference type="PROSITE-ProRule" id="PRU00339"/>
    </source>
</evidence>
<evidence type="ECO:0000256" key="8">
    <source>
        <dbReference type="PROSITE-ProRule" id="PRU00221"/>
    </source>
</evidence>
<feature type="repeat" description="WD" evidence="8">
    <location>
        <begin position="827"/>
        <end position="861"/>
    </location>
</feature>
<feature type="compositionally biased region" description="Basic and acidic residues" evidence="11">
    <location>
        <begin position="593"/>
        <end position="605"/>
    </location>
</feature>
<keyword evidence="13" id="KW-1185">Reference proteome</keyword>
<dbReference type="FunFam" id="2.130.10.10:FF:000017">
    <property type="entry name" value="SEC13 homolog (S. cerevisiae)"/>
    <property type="match status" value="1"/>
</dbReference>
<evidence type="ECO:0000256" key="6">
    <source>
        <dbReference type="ARBA" id="ARBA00022803"/>
    </source>
</evidence>
<comment type="caution">
    <text evidence="12">The sequence shown here is derived from an EMBL/GenBank/DDBJ whole genome shotgun (WGS) entry which is preliminary data.</text>
</comment>
<dbReference type="FunFam" id="1.25.40.10:FF:000322">
    <property type="entry name" value="RNA polymerase-associated protein CTR9 homolog"/>
    <property type="match status" value="1"/>
</dbReference>
<dbReference type="Pfam" id="PF00400">
    <property type="entry name" value="WD40"/>
    <property type="match status" value="5"/>
</dbReference>
<dbReference type="EMBL" id="MUJZ01050205">
    <property type="protein sequence ID" value="OTF73773.1"/>
    <property type="molecule type" value="Genomic_DNA"/>
</dbReference>
<evidence type="ECO:0000313" key="13">
    <source>
        <dbReference type="Proteomes" id="UP000194236"/>
    </source>
</evidence>
<feature type="compositionally biased region" description="Low complexity" evidence="11">
    <location>
        <begin position="659"/>
        <end position="670"/>
    </location>
</feature>
<dbReference type="SUPFAM" id="SSF50978">
    <property type="entry name" value="WD40 repeat-like"/>
    <property type="match status" value="1"/>
</dbReference>
<protein>
    <recommendedName>
        <fullName evidence="2">Protein SEC13 homolog</fullName>
    </recommendedName>
</protein>
<evidence type="ECO:0000256" key="10">
    <source>
        <dbReference type="SAM" id="Coils"/>
    </source>
</evidence>
<evidence type="ECO:0000256" key="2">
    <source>
        <dbReference type="ARBA" id="ARBA00019195"/>
    </source>
</evidence>
<dbReference type="SMART" id="SM00028">
    <property type="entry name" value="TPR"/>
    <property type="match status" value="6"/>
</dbReference>
<dbReference type="PROSITE" id="PS50293">
    <property type="entry name" value="TPR_REGION"/>
    <property type="match status" value="1"/>
</dbReference>
<dbReference type="Gene3D" id="2.130.10.10">
    <property type="entry name" value="YVTN repeat-like/Quinoprotein amine dehydrogenase"/>
    <property type="match status" value="1"/>
</dbReference>
<dbReference type="AlphaFoldDB" id="A0A1Y3B1M4"/>
<dbReference type="Pfam" id="PF13424">
    <property type="entry name" value="TPR_12"/>
    <property type="match status" value="1"/>
</dbReference>
<dbReference type="Pfam" id="PF13181">
    <property type="entry name" value="TPR_8"/>
    <property type="match status" value="1"/>
</dbReference>
<dbReference type="Gene3D" id="1.25.40.10">
    <property type="entry name" value="Tetratricopeptide repeat domain"/>
    <property type="match status" value="3"/>
</dbReference>
<keyword evidence="3" id="KW-0813">Transport</keyword>
<evidence type="ECO:0000256" key="5">
    <source>
        <dbReference type="ARBA" id="ARBA00022737"/>
    </source>
</evidence>
<dbReference type="PANTHER" id="PTHR14027">
    <property type="entry name" value="RNA POLYMERASE-ASSOCIATED PROTEIN CTR9"/>
    <property type="match status" value="1"/>
</dbReference>
<comment type="similarity">
    <text evidence="1">Belongs to the WD repeat SEC13 family.</text>
</comment>
<dbReference type="InterPro" id="IPR011990">
    <property type="entry name" value="TPR-like_helical_dom_sf"/>
</dbReference>
<proteinExistence type="inferred from homology"/>
<keyword evidence="4 8" id="KW-0853">WD repeat</keyword>
<feature type="coiled-coil region" evidence="10">
    <location>
        <begin position="406"/>
        <end position="450"/>
    </location>
</feature>
<keyword evidence="5" id="KW-0677">Repeat</keyword>
<feature type="compositionally biased region" description="Acidic residues" evidence="11">
    <location>
        <begin position="671"/>
        <end position="685"/>
    </location>
</feature>
<dbReference type="InterPro" id="IPR031101">
    <property type="entry name" value="Ctr9"/>
</dbReference>
<evidence type="ECO:0000256" key="4">
    <source>
        <dbReference type="ARBA" id="ARBA00022574"/>
    </source>
</evidence>
<dbReference type="GO" id="GO:0006368">
    <property type="term" value="P:transcription elongation by RNA polymerase II"/>
    <property type="evidence" value="ECO:0007669"/>
    <property type="project" value="TreeGrafter"/>
</dbReference>
<feature type="repeat" description="TPR" evidence="9">
    <location>
        <begin position="27"/>
        <end position="60"/>
    </location>
</feature>
<dbReference type="InterPro" id="IPR019734">
    <property type="entry name" value="TPR_rpt"/>
</dbReference>
<accession>A0A1Y3B1M4</accession>
<evidence type="ECO:0000256" key="11">
    <source>
        <dbReference type="SAM" id="MobiDB-lite"/>
    </source>
</evidence>
<dbReference type="SMART" id="SM00320">
    <property type="entry name" value="WD40"/>
    <property type="match status" value="6"/>
</dbReference>
<dbReference type="Proteomes" id="UP000194236">
    <property type="component" value="Unassembled WGS sequence"/>
</dbReference>
<dbReference type="GO" id="GO:0006355">
    <property type="term" value="P:regulation of DNA-templated transcription"/>
    <property type="evidence" value="ECO:0007669"/>
    <property type="project" value="InterPro"/>
</dbReference>
<sequence length="1084" mass="125353">ALNCYQNAIKIFREIADHNDNNLEIPAEIYNNVAALYFRLGNYKESAEYYENALKRCQEELQIEEHYLKLIQVTINYNLGRLYEAIHEYNKAEQTYKNILREHPNYVDCYLRLGCMARDLGQIYEASDWFKEALQVEKDHPDAWSLIGNLHLAKQEYGPGQKKFERILHQEATTHDTYSIVALGNVWLQTLYQPTKDKEKERRHQDRAIQMYKQSLKIDPKNIYAANGIGCVLAHKNYINEARDVFSQVRESTADFPDVWINIAHIYVELKQYVSAIQMYENCHKRFFQSTNVDIMLYIARAYYKWGKMRQCKNILLKIRRVLPNDTLILFNLALVLQKLAASVLEDTKSSLRTVLQAVHELGLAFKYFTYLKTNGDKSKFDLAWCSIEEQRCQDLLQQAQYHVMRARTMDEQEQEIRRKQELEREELRKKSMEEQRVREEEKIKQAQELILKRQEYVEKTKNILIFQDVQDDKPKKARGRKSMANDEDGFVTDSSSNLDKPTKKKRTISDGDKEKRRRKRKRTTSGGDSESDVADEVNDEERARRREERKRARKESNKKRHSLKSRQQLEKEVPGKFKSKAFINSSDSSSSDEQKHEANDEKNEGTISKNMFDSDSDEDLAEKTRASSDDDNQSAVYSNEDDDDIVKQSKNKRKRIQNDSSSSSSSSESNVDDNEASESNDDEPEMKKRKILSDDDDDEDENNIHQNIPKKSFDGDENSDDESGSKNRGSDSEVERSPIARDWVTRHLFVFSRLSLLHLFDSKMNTFNKEDAKMVTLQTQVDTSHEDMIHDAQMDYYGTRLATCSSDKNVKIFEITNNQYKQLAKLCGHEGPVWQLAWAHPKYENLLASCSYDKKVIIWKETSTNQWEKIYESNNHDSSVNSVCWAPHELGLILAAGSSDGSISVLSCNVDSNVWDVKKIQNAHSIGCNSVSWGPVFPPTNFSYTPQKRIVSGGCDNLVKIWLYNESEDKWIEEQKLEAHSDWVRDVAWAPSTGLPKTLIASCSQDRRVIIWTKSLAKANQESSSSGWAYNVLNTFDDVVWHVSWSIMGNILAVSGGDNKVSLWKETPDGRWICISGLSQTNK</sequence>
<dbReference type="PROSITE" id="PS50082">
    <property type="entry name" value="WD_REPEATS_2"/>
    <property type="match status" value="2"/>
</dbReference>
<dbReference type="Pfam" id="PF13374">
    <property type="entry name" value="TPR_10"/>
    <property type="match status" value="1"/>
</dbReference>
<feature type="repeat" description="WD" evidence="8">
    <location>
        <begin position="978"/>
        <end position="1013"/>
    </location>
</feature>
<dbReference type="InterPro" id="IPR036322">
    <property type="entry name" value="WD40_repeat_dom_sf"/>
</dbReference>
<dbReference type="OrthoDB" id="364224at2759"/>
<evidence type="ECO:0000256" key="7">
    <source>
        <dbReference type="ARBA" id="ARBA00022927"/>
    </source>
</evidence>
<gene>
    <name evidence="12" type="ORF">BLA29_001205</name>
</gene>
<feature type="compositionally biased region" description="Basic and acidic residues" evidence="11">
    <location>
        <begin position="541"/>
        <end position="551"/>
    </location>
</feature>
<evidence type="ECO:0000256" key="1">
    <source>
        <dbReference type="ARBA" id="ARBA00010102"/>
    </source>
</evidence>
<feature type="region of interest" description="Disordered" evidence="11">
    <location>
        <begin position="472"/>
        <end position="737"/>
    </location>
</feature>